<proteinExistence type="predicted"/>
<reference evidence="1" key="1">
    <citation type="journal article" date="2014" name="Int. J. Syst. Evol. Microbiol.">
        <title>Complete genome sequence of Corynebacterium casei LMG S-19264T (=DSM 44701T), isolated from a smear-ripened cheese.</title>
        <authorList>
            <consortium name="US DOE Joint Genome Institute (JGI-PGF)"/>
            <person name="Walter F."/>
            <person name="Albersmeier A."/>
            <person name="Kalinowski J."/>
            <person name="Ruckert C."/>
        </authorList>
    </citation>
    <scope>NUCLEOTIDE SEQUENCE</scope>
    <source>
        <strain evidence="1">CGMCC 4.5737</strain>
    </source>
</reference>
<dbReference type="EMBL" id="BMMK01000042">
    <property type="protein sequence ID" value="GGM78930.1"/>
    <property type="molecule type" value="Genomic_DNA"/>
</dbReference>
<comment type="caution">
    <text evidence="1">The sequence shown here is derived from an EMBL/GenBank/DDBJ whole genome shotgun (WGS) entry which is preliminary data.</text>
</comment>
<name>A0A8J3CJV5_9PSEU</name>
<gene>
    <name evidence="1" type="ORF">GCM10012275_56950</name>
</gene>
<dbReference type="AlphaFoldDB" id="A0A8J3CJV5"/>
<evidence type="ECO:0000313" key="2">
    <source>
        <dbReference type="Proteomes" id="UP000637578"/>
    </source>
</evidence>
<dbReference type="Proteomes" id="UP000637578">
    <property type="component" value="Unassembled WGS sequence"/>
</dbReference>
<sequence>MWWVGIAVVGVGHARVAAREQRFCVAAAGVSRAQEKVDRARGLSLFLRGCPWRCWELLVRSGGAMPGW</sequence>
<keyword evidence="2" id="KW-1185">Reference proteome</keyword>
<reference evidence="1" key="2">
    <citation type="submission" date="2020-09" db="EMBL/GenBank/DDBJ databases">
        <authorList>
            <person name="Sun Q."/>
            <person name="Zhou Y."/>
        </authorList>
    </citation>
    <scope>NUCLEOTIDE SEQUENCE</scope>
    <source>
        <strain evidence="1">CGMCC 4.5737</strain>
    </source>
</reference>
<accession>A0A8J3CJV5</accession>
<evidence type="ECO:0000313" key="1">
    <source>
        <dbReference type="EMBL" id="GGM78930.1"/>
    </source>
</evidence>
<protein>
    <submittedName>
        <fullName evidence="1">Uncharacterized protein</fullName>
    </submittedName>
</protein>
<organism evidence="1 2">
    <name type="scientific">Longimycelium tulufanense</name>
    <dbReference type="NCBI Taxonomy" id="907463"/>
    <lineage>
        <taxon>Bacteria</taxon>
        <taxon>Bacillati</taxon>
        <taxon>Actinomycetota</taxon>
        <taxon>Actinomycetes</taxon>
        <taxon>Pseudonocardiales</taxon>
        <taxon>Pseudonocardiaceae</taxon>
        <taxon>Longimycelium</taxon>
    </lineage>
</organism>